<organism evidence="3 4">
    <name type="scientific">Setomelanomma holmii</name>
    <dbReference type="NCBI Taxonomy" id="210430"/>
    <lineage>
        <taxon>Eukaryota</taxon>
        <taxon>Fungi</taxon>
        <taxon>Dikarya</taxon>
        <taxon>Ascomycota</taxon>
        <taxon>Pezizomycotina</taxon>
        <taxon>Dothideomycetes</taxon>
        <taxon>Pleosporomycetidae</taxon>
        <taxon>Pleosporales</taxon>
        <taxon>Pleosporineae</taxon>
        <taxon>Phaeosphaeriaceae</taxon>
        <taxon>Setomelanomma</taxon>
    </lineage>
</organism>
<name>A0A9P4H6G9_9PLEO</name>
<keyword evidence="4" id="KW-1185">Reference proteome</keyword>
<protein>
    <submittedName>
        <fullName evidence="3">Uncharacterized protein</fullName>
    </submittedName>
</protein>
<evidence type="ECO:0000256" key="2">
    <source>
        <dbReference type="SAM" id="SignalP"/>
    </source>
</evidence>
<dbReference type="OrthoDB" id="10555209at2759"/>
<feature type="compositionally biased region" description="Basic and acidic residues" evidence="1">
    <location>
        <begin position="183"/>
        <end position="193"/>
    </location>
</feature>
<comment type="caution">
    <text evidence="3">The sequence shown here is derived from an EMBL/GenBank/DDBJ whole genome shotgun (WGS) entry which is preliminary data.</text>
</comment>
<sequence>MKYSMIFVGIVVLSADIMTRGQAARIPKESTTAVAAQNSNSNDKLNGPAFPVKLYVKKRGKSAPKDKLKRAFDCNGDKPWKKKGKTHCAAVDRWECYRNCFKDEVLAGDKLDSSKCKKFCKKHDVPQVSAISYVGSPIFVANDVNPDDCTSSSDDDFGCTIPSIRAEIEEEKTAQVIEVNAQKQEEAKQRLEAEPQTQSQPAKKPEEEAQRQTEDPKKDRQRVGQCSQDP</sequence>
<accession>A0A9P4H6G9</accession>
<reference evidence="3" key="1">
    <citation type="journal article" date="2020" name="Stud. Mycol.">
        <title>101 Dothideomycetes genomes: a test case for predicting lifestyles and emergence of pathogens.</title>
        <authorList>
            <person name="Haridas S."/>
            <person name="Albert R."/>
            <person name="Binder M."/>
            <person name="Bloem J."/>
            <person name="Labutti K."/>
            <person name="Salamov A."/>
            <person name="Andreopoulos B."/>
            <person name="Baker S."/>
            <person name="Barry K."/>
            <person name="Bills G."/>
            <person name="Bluhm B."/>
            <person name="Cannon C."/>
            <person name="Castanera R."/>
            <person name="Culley D."/>
            <person name="Daum C."/>
            <person name="Ezra D."/>
            <person name="Gonzalez J."/>
            <person name="Henrissat B."/>
            <person name="Kuo A."/>
            <person name="Liang C."/>
            <person name="Lipzen A."/>
            <person name="Lutzoni F."/>
            <person name="Magnuson J."/>
            <person name="Mondo S."/>
            <person name="Nolan M."/>
            <person name="Ohm R."/>
            <person name="Pangilinan J."/>
            <person name="Park H.-J."/>
            <person name="Ramirez L."/>
            <person name="Alfaro M."/>
            <person name="Sun H."/>
            <person name="Tritt A."/>
            <person name="Yoshinaga Y."/>
            <person name="Zwiers L.-H."/>
            <person name="Turgeon B."/>
            <person name="Goodwin S."/>
            <person name="Spatafora J."/>
            <person name="Crous P."/>
            <person name="Grigoriev I."/>
        </authorList>
    </citation>
    <scope>NUCLEOTIDE SEQUENCE</scope>
    <source>
        <strain evidence="3">CBS 110217</strain>
    </source>
</reference>
<evidence type="ECO:0000313" key="3">
    <source>
        <dbReference type="EMBL" id="KAF2027832.1"/>
    </source>
</evidence>
<feature type="compositionally biased region" description="Basic and acidic residues" evidence="1">
    <location>
        <begin position="203"/>
        <end position="222"/>
    </location>
</feature>
<feature type="chain" id="PRO_5040450587" evidence="2">
    <location>
        <begin position="24"/>
        <end position="230"/>
    </location>
</feature>
<evidence type="ECO:0000256" key="1">
    <source>
        <dbReference type="SAM" id="MobiDB-lite"/>
    </source>
</evidence>
<dbReference type="AlphaFoldDB" id="A0A9P4H6G9"/>
<evidence type="ECO:0000313" key="4">
    <source>
        <dbReference type="Proteomes" id="UP000799777"/>
    </source>
</evidence>
<dbReference type="EMBL" id="ML978221">
    <property type="protein sequence ID" value="KAF2027832.1"/>
    <property type="molecule type" value="Genomic_DNA"/>
</dbReference>
<feature type="signal peptide" evidence="2">
    <location>
        <begin position="1"/>
        <end position="23"/>
    </location>
</feature>
<proteinExistence type="predicted"/>
<dbReference type="Proteomes" id="UP000799777">
    <property type="component" value="Unassembled WGS sequence"/>
</dbReference>
<keyword evidence="2" id="KW-0732">Signal</keyword>
<feature type="region of interest" description="Disordered" evidence="1">
    <location>
        <begin position="178"/>
        <end position="230"/>
    </location>
</feature>
<gene>
    <name evidence="3" type="ORF">EK21DRAFT_114467</name>
</gene>